<organism evidence="10 11">
    <name type="scientific">Filimonas zeae</name>
    <dbReference type="NCBI Taxonomy" id="1737353"/>
    <lineage>
        <taxon>Bacteria</taxon>
        <taxon>Pseudomonadati</taxon>
        <taxon>Bacteroidota</taxon>
        <taxon>Chitinophagia</taxon>
        <taxon>Chitinophagales</taxon>
        <taxon>Chitinophagaceae</taxon>
        <taxon>Filimonas</taxon>
    </lineage>
</organism>
<feature type="region of interest" description="Disordered" evidence="8">
    <location>
        <begin position="32"/>
        <end position="52"/>
    </location>
</feature>
<keyword evidence="6 7" id="KW-0998">Cell outer membrane</keyword>
<evidence type="ECO:0000256" key="3">
    <source>
        <dbReference type="ARBA" id="ARBA00022452"/>
    </source>
</evidence>
<dbReference type="SUPFAM" id="SSF56935">
    <property type="entry name" value="Porins"/>
    <property type="match status" value="1"/>
</dbReference>
<sequence>MLSLCLVFSILTIRAQEKKKLSGHVQEANGAPVSGATIQDDNGKPLGQTDKDGNFTVEVSGPLKRIRVNYVGYKLLEVPIGSISKIVLIQTASALDDVVIVGYGTQSRKKVTGAVSSLNGDVIRNTPAVSFDAMLEGRIAAVSVQSSSGEPGAKTNIVIRGSTNVDYGNFNGGNTQPLYVIDGVILDQNNMQGAYALSNPLSLINPNEIESIDVLKDASAAAIYGARGGNGVIIVKTRRVGAKRPRVTLNAYGGMVTAPRLMKVITGNAERLLKLQQLNGQLPYEDIANGNIPVQLTDSLNPAFNNNVNWQGMLIRNATFLNNQDLAVAGAFDNRNSYRFGVSHYNEQGAVRGYGIDRIAPNLNLQLNPVPKLSVGLSLQMSKEKRNHGAGVSGNPYLFVSGNFPTSLARLSQSQVDLYSGKSNRFDDNNLFLYNTSLRLTDTLTKDLSVTTTYGMQNVIDKYAYFSPKELNGIQNVAYDINASNPNWTWETFATYLKRLGDHTLSLVGGFSAYQAKQYYNSASAAGISVSGVYTVQTVPAGANLNVASSVQTKTTQSYYGRFDYDYKGKYMLSGSLRRDASSIYSADNRWGTFYAVSGGWNIADEHFFEPLKKVINSFKIRGSYGVTGQDPGSWYGKYQQLFADASFLGATTGAVGGPSANPYLTGTPIGYNGTTVVTPFPFYNGFYSNSTKSGIDVRWERYPQADLGFDWSMFNNRVNFVVDWYQKSSKDKYLWMIPAGSTTGYAYYSGNYADLTNRGLEVTVNTTNMGPRSAFQWNTNFNIAFNKGWITKLPNGNKDMLFGESWWQKTLSMGEPLFTYRDYITDGVYATDADVPTDPITGKKITYFGATTNAGDSKIIDQNGDYNINLDDKVNTGKSAMPTVTGGFSNYFSYKAFSLSVFANYSFGNYLINGTLSDALNGSRYQAWGEVAGPAGVYSSILNQFWAASGQQTTYPRLVYGTGTAAQDPWNVARDYFLNKGGYIRIQQIVLAYTLPQRMLNRLNFKGLRVYATLNNVHTFKQSEALVDPTLFDYTTGSSNSTYPSSMKTTIGVDINF</sequence>
<dbReference type="SUPFAM" id="SSF49464">
    <property type="entry name" value="Carboxypeptidase regulatory domain-like"/>
    <property type="match status" value="1"/>
</dbReference>
<protein>
    <submittedName>
        <fullName evidence="10">SusC/RagA family TonB-linked outer membrane protein</fullName>
    </submittedName>
</protein>
<keyword evidence="3 7" id="KW-1134">Transmembrane beta strand</keyword>
<evidence type="ECO:0000256" key="5">
    <source>
        <dbReference type="ARBA" id="ARBA00023136"/>
    </source>
</evidence>
<evidence type="ECO:0000256" key="8">
    <source>
        <dbReference type="SAM" id="MobiDB-lite"/>
    </source>
</evidence>
<dbReference type="EMBL" id="BMIB01000001">
    <property type="protein sequence ID" value="GGH59547.1"/>
    <property type="molecule type" value="Genomic_DNA"/>
</dbReference>
<comment type="subcellular location">
    <subcellularLocation>
        <location evidence="1 7">Cell outer membrane</location>
        <topology evidence="1 7">Multi-pass membrane protein</topology>
    </subcellularLocation>
</comment>
<dbReference type="PROSITE" id="PS52016">
    <property type="entry name" value="TONB_DEPENDENT_REC_3"/>
    <property type="match status" value="1"/>
</dbReference>
<evidence type="ECO:0000256" key="1">
    <source>
        <dbReference type="ARBA" id="ARBA00004571"/>
    </source>
</evidence>
<feature type="domain" description="TonB-dependent receptor plug" evidence="9">
    <location>
        <begin position="109"/>
        <end position="232"/>
    </location>
</feature>
<evidence type="ECO:0000256" key="2">
    <source>
        <dbReference type="ARBA" id="ARBA00022448"/>
    </source>
</evidence>
<accession>A0A917IP96</accession>
<dbReference type="NCBIfam" id="TIGR04056">
    <property type="entry name" value="OMP_RagA_SusC"/>
    <property type="match status" value="1"/>
</dbReference>
<dbReference type="NCBIfam" id="TIGR04057">
    <property type="entry name" value="SusC_RagA_signa"/>
    <property type="match status" value="1"/>
</dbReference>
<dbReference type="AlphaFoldDB" id="A0A917IP96"/>
<reference evidence="10" key="2">
    <citation type="submission" date="2020-09" db="EMBL/GenBank/DDBJ databases">
        <authorList>
            <person name="Sun Q."/>
            <person name="Zhou Y."/>
        </authorList>
    </citation>
    <scope>NUCLEOTIDE SEQUENCE</scope>
    <source>
        <strain evidence="10">CGMCC 1.15290</strain>
    </source>
</reference>
<name>A0A917IP96_9BACT</name>
<dbReference type="GO" id="GO:0009279">
    <property type="term" value="C:cell outer membrane"/>
    <property type="evidence" value="ECO:0007669"/>
    <property type="project" value="UniProtKB-SubCell"/>
</dbReference>
<dbReference type="InterPro" id="IPR012910">
    <property type="entry name" value="Plug_dom"/>
</dbReference>
<evidence type="ECO:0000313" key="10">
    <source>
        <dbReference type="EMBL" id="GGH59547.1"/>
    </source>
</evidence>
<reference evidence="10" key="1">
    <citation type="journal article" date="2014" name="Int. J. Syst. Evol. Microbiol.">
        <title>Complete genome sequence of Corynebacterium casei LMG S-19264T (=DSM 44701T), isolated from a smear-ripened cheese.</title>
        <authorList>
            <consortium name="US DOE Joint Genome Institute (JGI-PGF)"/>
            <person name="Walter F."/>
            <person name="Albersmeier A."/>
            <person name="Kalinowski J."/>
            <person name="Ruckert C."/>
        </authorList>
    </citation>
    <scope>NUCLEOTIDE SEQUENCE</scope>
    <source>
        <strain evidence="10">CGMCC 1.15290</strain>
    </source>
</reference>
<dbReference type="InterPro" id="IPR037066">
    <property type="entry name" value="Plug_dom_sf"/>
</dbReference>
<dbReference type="Gene3D" id="2.40.170.20">
    <property type="entry name" value="TonB-dependent receptor, beta-barrel domain"/>
    <property type="match status" value="1"/>
</dbReference>
<comment type="caution">
    <text evidence="10">The sequence shown here is derived from an EMBL/GenBank/DDBJ whole genome shotgun (WGS) entry which is preliminary data.</text>
</comment>
<dbReference type="InterPro" id="IPR023997">
    <property type="entry name" value="TonB-dep_OMP_SusC/RagA_CS"/>
</dbReference>
<dbReference type="Proteomes" id="UP000627292">
    <property type="component" value="Unassembled WGS sequence"/>
</dbReference>
<evidence type="ECO:0000256" key="4">
    <source>
        <dbReference type="ARBA" id="ARBA00022692"/>
    </source>
</evidence>
<dbReference type="InterPro" id="IPR023996">
    <property type="entry name" value="TonB-dep_OMP_SusC/RagA"/>
</dbReference>
<evidence type="ECO:0000259" key="9">
    <source>
        <dbReference type="Pfam" id="PF07715"/>
    </source>
</evidence>
<keyword evidence="11" id="KW-1185">Reference proteome</keyword>
<evidence type="ECO:0000256" key="7">
    <source>
        <dbReference type="PROSITE-ProRule" id="PRU01360"/>
    </source>
</evidence>
<keyword evidence="5 7" id="KW-0472">Membrane</keyword>
<dbReference type="Pfam" id="PF07715">
    <property type="entry name" value="Plug"/>
    <property type="match status" value="1"/>
</dbReference>
<dbReference type="InterPro" id="IPR036942">
    <property type="entry name" value="Beta-barrel_TonB_sf"/>
</dbReference>
<gene>
    <name evidence="10" type="ORF">GCM10011379_06440</name>
</gene>
<evidence type="ECO:0000256" key="6">
    <source>
        <dbReference type="ARBA" id="ARBA00023237"/>
    </source>
</evidence>
<dbReference type="InterPro" id="IPR008969">
    <property type="entry name" value="CarboxyPept-like_regulatory"/>
</dbReference>
<dbReference type="Gene3D" id="2.170.130.10">
    <property type="entry name" value="TonB-dependent receptor, plug domain"/>
    <property type="match status" value="1"/>
</dbReference>
<keyword evidence="2 7" id="KW-0813">Transport</keyword>
<dbReference type="InterPro" id="IPR039426">
    <property type="entry name" value="TonB-dep_rcpt-like"/>
</dbReference>
<proteinExistence type="inferred from homology"/>
<keyword evidence="4 7" id="KW-0812">Transmembrane</keyword>
<evidence type="ECO:0000313" key="11">
    <source>
        <dbReference type="Proteomes" id="UP000627292"/>
    </source>
</evidence>
<comment type="similarity">
    <text evidence="7">Belongs to the TonB-dependent receptor family.</text>
</comment>